<evidence type="ECO:0000313" key="1">
    <source>
        <dbReference type="EMBL" id="APM40187.1"/>
    </source>
</evidence>
<organism evidence="1 2">
    <name type="scientific">Clostridium kluyveri</name>
    <dbReference type="NCBI Taxonomy" id="1534"/>
    <lineage>
        <taxon>Bacteria</taxon>
        <taxon>Bacillati</taxon>
        <taxon>Bacillota</taxon>
        <taxon>Clostridia</taxon>
        <taxon>Eubacteriales</taxon>
        <taxon>Clostridiaceae</taxon>
        <taxon>Clostridium</taxon>
    </lineage>
</organism>
<accession>A0A1L5FB32</accession>
<evidence type="ECO:0000313" key="2">
    <source>
        <dbReference type="Proteomes" id="UP000184604"/>
    </source>
</evidence>
<sequence length="83" mass="9905">MFPLRIKEKKSNDITYPSWDDYIKEFFNEGWTIRQIIFLGNKPPSQVEAQIKTNIKNIKFYNIKENDPANKIASQIRADWGWL</sequence>
<name>A0A1L5FB32_CLOKL</name>
<reference evidence="1 2" key="1">
    <citation type="submission" date="2016-12" db="EMBL/GenBank/DDBJ databases">
        <title>Complete genome sequence of Clostridium kluyveri JZZ isolated from the pit mud of a Chinese flavor liquor-making factory.</title>
        <authorList>
            <person name="Wang Y."/>
        </authorList>
    </citation>
    <scope>NUCLEOTIDE SEQUENCE [LARGE SCALE GENOMIC DNA]</scope>
    <source>
        <strain evidence="1 2">JZZ</strain>
    </source>
</reference>
<gene>
    <name evidence="1" type="ORF">BS101_16275</name>
</gene>
<proteinExistence type="predicted"/>
<dbReference type="Proteomes" id="UP000184604">
    <property type="component" value="Chromosome"/>
</dbReference>
<dbReference type="EMBL" id="CP018335">
    <property type="protein sequence ID" value="APM40187.1"/>
    <property type="molecule type" value="Genomic_DNA"/>
</dbReference>
<protein>
    <submittedName>
        <fullName evidence="1">Uncharacterized protein</fullName>
    </submittedName>
</protein>
<dbReference type="RefSeq" id="WP_073539790.1">
    <property type="nucleotide sequence ID" value="NZ_CP018335.1"/>
</dbReference>
<dbReference type="AlphaFoldDB" id="A0A1L5FB32"/>